<comment type="similarity">
    <text evidence="5">Belongs to the ROH1 family.</text>
</comment>
<dbReference type="GO" id="GO:0016020">
    <property type="term" value="C:membrane"/>
    <property type="evidence" value="ECO:0007669"/>
    <property type="project" value="UniProtKB-SubCell"/>
</dbReference>
<organism evidence="8 9">
    <name type="scientific">Saponaria officinalis</name>
    <name type="common">Common soapwort</name>
    <name type="synonym">Lychnis saponaria</name>
    <dbReference type="NCBI Taxonomy" id="3572"/>
    <lineage>
        <taxon>Eukaryota</taxon>
        <taxon>Viridiplantae</taxon>
        <taxon>Streptophyta</taxon>
        <taxon>Embryophyta</taxon>
        <taxon>Tracheophyta</taxon>
        <taxon>Spermatophyta</taxon>
        <taxon>Magnoliopsida</taxon>
        <taxon>eudicotyledons</taxon>
        <taxon>Gunneridae</taxon>
        <taxon>Pentapetalae</taxon>
        <taxon>Caryophyllales</taxon>
        <taxon>Caryophyllaceae</taxon>
        <taxon>Caryophylleae</taxon>
        <taxon>Saponaria</taxon>
    </lineage>
</organism>
<feature type="compositionally biased region" description="Polar residues" evidence="6">
    <location>
        <begin position="73"/>
        <end position="86"/>
    </location>
</feature>
<reference evidence="8" key="1">
    <citation type="submission" date="2024-03" db="EMBL/GenBank/DDBJ databases">
        <title>WGS assembly of Saponaria officinalis var. Norfolk2.</title>
        <authorList>
            <person name="Jenkins J."/>
            <person name="Shu S."/>
            <person name="Grimwood J."/>
            <person name="Barry K."/>
            <person name="Goodstein D."/>
            <person name="Schmutz J."/>
            <person name="Leebens-Mack J."/>
            <person name="Osbourn A."/>
        </authorList>
    </citation>
    <scope>NUCLEOTIDE SEQUENCE [LARGE SCALE GENOMIC DNA]</scope>
    <source>
        <strain evidence="8">JIC</strain>
    </source>
</reference>
<dbReference type="PANTHER" id="PTHR31509">
    <property type="entry name" value="BPS1-LIKE PROTEIN"/>
    <property type="match status" value="1"/>
</dbReference>
<evidence type="ECO:0000313" key="9">
    <source>
        <dbReference type="Proteomes" id="UP001443914"/>
    </source>
</evidence>
<evidence type="ECO:0000256" key="6">
    <source>
        <dbReference type="SAM" id="MobiDB-lite"/>
    </source>
</evidence>
<keyword evidence="9" id="KW-1185">Reference proteome</keyword>
<feature type="region of interest" description="Disordered" evidence="6">
    <location>
        <begin position="217"/>
        <end position="238"/>
    </location>
</feature>
<proteinExistence type="inferred from homology"/>
<accession>A0AAW1GX30</accession>
<sequence>MWAGNDNQGNFLGRISIRRNQVASMEGDVEDLELFQKKILERFSDLMPNNPSSTKKDHHHHSTPPLPPSMSSVAPSPNTDSPSSVASPAEQDGESTPSWTEDNSLLSIAWLRTLLDTFLCCEAEFKAVLLMGRDPSQVVKSPLDKLIPDMLDRVVKGLDICNAVTHGVEAVSFMVSQAKIVVSSLENRPFTDGQIRRARRALAAVLASIAVDEKEGNGKSTERSWSFGRRNSGGGSKDRHYTPNFRSLSWSVAKNWSACKQIQAISSNLYMPRGGEAMGLPLIVYIMSVILVFVMWALVAAIPCQNRAGLAAHIPIPKQSNWAQSMCGIQEKIAEEWKRKEKKGSVGLMDEVVKIEKLAQYLVDFADNFQFPMEEEKEAEVAAKVAELAEICKRMEDGLSPLQQQIREVFHRLVKSRAEVLEVVDHAGKASTQNV</sequence>
<evidence type="ECO:0000256" key="4">
    <source>
        <dbReference type="ARBA" id="ARBA00023136"/>
    </source>
</evidence>
<keyword evidence="3 7" id="KW-1133">Transmembrane helix</keyword>
<dbReference type="EMBL" id="JBDFQZ010000013">
    <property type="protein sequence ID" value="KAK9668091.1"/>
    <property type="molecule type" value="Genomic_DNA"/>
</dbReference>
<evidence type="ECO:0000256" key="2">
    <source>
        <dbReference type="ARBA" id="ARBA00022692"/>
    </source>
</evidence>
<dbReference type="AlphaFoldDB" id="A0AAW1GX30"/>
<feature type="region of interest" description="Disordered" evidence="6">
    <location>
        <begin position="45"/>
        <end position="100"/>
    </location>
</feature>
<evidence type="ECO:0000256" key="3">
    <source>
        <dbReference type="ARBA" id="ARBA00022989"/>
    </source>
</evidence>
<comment type="caution">
    <text evidence="8">The sequence shown here is derived from an EMBL/GenBank/DDBJ whole genome shotgun (WGS) entry which is preliminary data.</text>
</comment>
<keyword evidence="2 7" id="KW-0812">Transmembrane</keyword>
<evidence type="ECO:0000256" key="1">
    <source>
        <dbReference type="ARBA" id="ARBA00004167"/>
    </source>
</evidence>
<comment type="subcellular location">
    <subcellularLocation>
        <location evidence="1">Membrane</location>
        <topology evidence="1">Single-pass membrane protein</topology>
    </subcellularLocation>
</comment>
<name>A0AAW1GX30_SAPOF</name>
<dbReference type="Proteomes" id="UP001443914">
    <property type="component" value="Unassembled WGS sequence"/>
</dbReference>
<evidence type="ECO:0000256" key="5">
    <source>
        <dbReference type="ARBA" id="ARBA00035114"/>
    </source>
</evidence>
<gene>
    <name evidence="8" type="ORF">RND81_13G034600</name>
</gene>
<protein>
    <submittedName>
        <fullName evidence="8">Uncharacterized protein</fullName>
    </submittedName>
</protein>
<keyword evidence="4 7" id="KW-0472">Membrane</keyword>
<dbReference type="Pfam" id="PF05633">
    <property type="entry name" value="ROH1-like"/>
    <property type="match status" value="2"/>
</dbReference>
<evidence type="ECO:0000256" key="7">
    <source>
        <dbReference type="SAM" id="Phobius"/>
    </source>
</evidence>
<dbReference type="InterPro" id="IPR008511">
    <property type="entry name" value="ROH1-like"/>
</dbReference>
<evidence type="ECO:0000313" key="8">
    <source>
        <dbReference type="EMBL" id="KAK9668091.1"/>
    </source>
</evidence>
<feature type="transmembrane region" description="Helical" evidence="7">
    <location>
        <begin position="282"/>
        <end position="302"/>
    </location>
</feature>